<accession>A0A8I1A720</accession>
<name>A0A8I1A720_THEIN</name>
<evidence type="ECO:0000313" key="1">
    <source>
        <dbReference type="EMBL" id="MBH8593960.1"/>
    </source>
</evidence>
<keyword evidence="2" id="KW-1185">Reference proteome</keyword>
<gene>
    <name evidence="1" type="ORF">I8U20_01295</name>
</gene>
<dbReference type="Proteomes" id="UP000633619">
    <property type="component" value="Unassembled WGS sequence"/>
</dbReference>
<organism evidence="1 2">
    <name type="scientific">Thermoactinomyces intermedius</name>
    <dbReference type="NCBI Taxonomy" id="2024"/>
    <lineage>
        <taxon>Bacteria</taxon>
        <taxon>Bacillati</taxon>
        <taxon>Bacillota</taxon>
        <taxon>Bacilli</taxon>
        <taxon>Bacillales</taxon>
        <taxon>Thermoactinomycetaceae</taxon>
        <taxon>Thermoactinomyces</taxon>
    </lineage>
</organism>
<dbReference type="AlphaFoldDB" id="A0A8I1A720"/>
<proteinExistence type="predicted"/>
<comment type="caution">
    <text evidence="1">The sequence shown here is derived from an EMBL/GenBank/DDBJ whole genome shotgun (WGS) entry which is preliminary data.</text>
</comment>
<sequence>MKRNIVLKLDNNAKQILLHALKKHKTLRKVELKRNPDNSCPSLYFDEAKILEDLANQVIEQWNQALPSIPSTPRK</sequence>
<protein>
    <submittedName>
        <fullName evidence="1">Uncharacterized protein</fullName>
    </submittedName>
</protein>
<dbReference type="RefSeq" id="WP_181730989.1">
    <property type="nucleotide sequence ID" value="NZ_JACEIR010000001.1"/>
</dbReference>
<reference evidence="1 2" key="1">
    <citation type="submission" date="2020-12" db="EMBL/GenBank/DDBJ databases">
        <title>WGS of Thermoactinomyces spp.</title>
        <authorList>
            <person name="Cheng K."/>
        </authorList>
    </citation>
    <scope>NUCLEOTIDE SEQUENCE [LARGE SCALE GENOMIC DNA]</scope>
    <source>
        <strain evidence="2">CICC 10671\DSM 43846</strain>
    </source>
</reference>
<evidence type="ECO:0000313" key="2">
    <source>
        <dbReference type="Proteomes" id="UP000633619"/>
    </source>
</evidence>
<dbReference type="EMBL" id="JAECVW010000001">
    <property type="protein sequence ID" value="MBH8593960.1"/>
    <property type="molecule type" value="Genomic_DNA"/>
</dbReference>